<sequence>MRRAGLRSAEELELRPEVSSWLASLGRLALL</sequence>
<dbReference type="Proteomes" id="UP000579945">
    <property type="component" value="Unassembled WGS sequence"/>
</dbReference>
<keyword evidence="2" id="KW-1185">Reference proteome</keyword>
<organism evidence="1 2">
    <name type="scientific">Nonomuraea dietziae</name>
    <dbReference type="NCBI Taxonomy" id="65515"/>
    <lineage>
        <taxon>Bacteria</taxon>
        <taxon>Bacillati</taxon>
        <taxon>Actinomycetota</taxon>
        <taxon>Actinomycetes</taxon>
        <taxon>Streptosporangiales</taxon>
        <taxon>Streptosporangiaceae</taxon>
        <taxon>Nonomuraea</taxon>
    </lineage>
</organism>
<gene>
    <name evidence="1" type="ORF">FHR33_000001</name>
</gene>
<accession>A0A7W5UTA0</accession>
<protein>
    <submittedName>
        <fullName evidence="1">Uncharacterized protein</fullName>
    </submittedName>
</protein>
<reference evidence="1 2" key="1">
    <citation type="submission" date="2020-08" db="EMBL/GenBank/DDBJ databases">
        <title>Sequencing the genomes of 1000 actinobacteria strains.</title>
        <authorList>
            <person name="Klenk H.-P."/>
        </authorList>
    </citation>
    <scope>NUCLEOTIDE SEQUENCE [LARGE SCALE GENOMIC DNA]</scope>
    <source>
        <strain evidence="1 2">DSM 44320</strain>
    </source>
</reference>
<comment type="caution">
    <text evidence="1">The sequence shown here is derived from an EMBL/GenBank/DDBJ whole genome shotgun (WGS) entry which is preliminary data.</text>
</comment>
<proteinExistence type="predicted"/>
<evidence type="ECO:0000313" key="2">
    <source>
        <dbReference type="Proteomes" id="UP000579945"/>
    </source>
</evidence>
<evidence type="ECO:0000313" key="1">
    <source>
        <dbReference type="EMBL" id="MBB3724141.1"/>
    </source>
</evidence>
<dbReference type="EMBL" id="JACIBV010000001">
    <property type="protein sequence ID" value="MBB3724141.1"/>
    <property type="molecule type" value="Genomic_DNA"/>
</dbReference>
<name>A0A7W5UTA0_9ACTN</name>
<dbReference type="AlphaFoldDB" id="A0A7W5UTA0"/>
<feature type="non-terminal residue" evidence="1">
    <location>
        <position position="31"/>
    </location>
</feature>